<dbReference type="EMBL" id="KN832997">
    <property type="protein sequence ID" value="KIM81884.1"/>
    <property type="molecule type" value="Genomic_DNA"/>
</dbReference>
<feature type="non-terminal residue" evidence="1">
    <location>
        <position position="1"/>
    </location>
</feature>
<sequence length="180" mass="20279">LLRKNDQLSGFDIPGVDEKLITTLFADDTTVYLGQGDLIDDLTDTLNLWCKASGARFNVSKTEIIPIGSKTYRREVIETRCTSPLNPAIAQDIHIAKEQEPVRILGGWVGNGIDEQAIWSKNMDKINLTLDRWENRHPTMLSRRLIVQMFAGGISQFMTTVQGMPKGIEDRMQKLISTFV</sequence>
<reference evidence="2" key="2">
    <citation type="submission" date="2015-01" db="EMBL/GenBank/DDBJ databases">
        <title>Evolutionary Origins and Diversification of the Mycorrhizal Mutualists.</title>
        <authorList>
            <consortium name="DOE Joint Genome Institute"/>
            <consortium name="Mycorrhizal Genomics Consortium"/>
            <person name="Kohler A."/>
            <person name="Kuo A."/>
            <person name="Nagy L.G."/>
            <person name="Floudas D."/>
            <person name="Copeland A."/>
            <person name="Barry K.W."/>
            <person name="Cichocki N."/>
            <person name="Veneault-Fourrey C."/>
            <person name="LaButti K."/>
            <person name="Lindquist E.A."/>
            <person name="Lipzen A."/>
            <person name="Lundell T."/>
            <person name="Morin E."/>
            <person name="Murat C."/>
            <person name="Riley R."/>
            <person name="Ohm R."/>
            <person name="Sun H."/>
            <person name="Tunlid A."/>
            <person name="Henrissat B."/>
            <person name="Grigoriev I.V."/>
            <person name="Hibbett D.S."/>
            <person name="Martin F."/>
        </authorList>
    </citation>
    <scope>NUCLEOTIDE SEQUENCE [LARGE SCALE GENOMIC DNA]</scope>
    <source>
        <strain evidence="2">F 1598</strain>
    </source>
</reference>
<protein>
    <recommendedName>
        <fullName evidence="3">Reverse transcriptase domain-containing protein</fullName>
    </recommendedName>
</protein>
<dbReference type="AlphaFoldDB" id="A0A0C3FQ90"/>
<keyword evidence="2" id="KW-1185">Reference proteome</keyword>
<proteinExistence type="predicted"/>
<organism evidence="1 2">
    <name type="scientific">Piloderma croceum (strain F 1598)</name>
    <dbReference type="NCBI Taxonomy" id="765440"/>
    <lineage>
        <taxon>Eukaryota</taxon>
        <taxon>Fungi</taxon>
        <taxon>Dikarya</taxon>
        <taxon>Basidiomycota</taxon>
        <taxon>Agaricomycotina</taxon>
        <taxon>Agaricomycetes</taxon>
        <taxon>Agaricomycetidae</taxon>
        <taxon>Atheliales</taxon>
        <taxon>Atheliaceae</taxon>
        <taxon>Piloderma</taxon>
    </lineage>
</organism>
<dbReference type="Proteomes" id="UP000054166">
    <property type="component" value="Unassembled WGS sequence"/>
</dbReference>
<evidence type="ECO:0000313" key="2">
    <source>
        <dbReference type="Proteomes" id="UP000054166"/>
    </source>
</evidence>
<gene>
    <name evidence="1" type="ORF">PILCRDRAFT_55482</name>
</gene>
<dbReference type="OrthoDB" id="2205812at2759"/>
<evidence type="ECO:0008006" key="3">
    <source>
        <dbReference type="Google" id="ProtNLM"/>
    </source>
</evidence>
<reference evidence="1 2" key="1">
    <citation type="submission" date="2014-04" db="EMBL/GenBank/DDBJ databases">
        <authorList>
            <consortium name="DOE Joint Genome Institute"/>
            <person name="Kuo A."/>
            <person name="Tarkka M."/>
            <person name="Buscot F."/>
            <person name="Kohler A."/>
            <person name="Nagy L.G."/>
            <person name="Floudas D."/>
            <person name="Copeland A."/>
            <person name="Barry K.W."/>
            <person name="Cichocki N."/>
            <person name="Veneault-Fourrey C."/>
            <person name="LaButti K."/>
            <person name="Lindquist E.A."/>
            <person name="Lipzen A."/>
            <person name="Lundell T."/>
            <person name="Morin E."/>
            <person name="Murat C."/>
            <person name="Sun H."/>
            <person name="Tunlid A."/>
            <person name="Henrissat B."/>
            <person name="Grigoriev I.V."/>
            <person name="Hibbett D.S."/>
            <person name="Martin F."/>
            <person name="Nordberg H.P."/>
            <person name="Cantor M.N."/>
            <person name="Hua S.X."/>
        </authorList>
    </citation>
    <scope>NUCLEOTIDE SEQUENCE [LARGE SCALE GENOMIC DNA]</scope>
    <source>
        <strain evidence="1 2">F 1598</strain>
    </source>
</reference>
<evidence type="ECO:0000313" key="1">
    <source>
        <dbReference type="EMBL" id="KIM81884.1"/>
    </source>
</evidence>
<dbReference type="HOGENOM" id="CLU_077575_1_0_1"/>
<dbReference type="STRING" id="765440.A0A0C3FQ90"/>
<feature type="non-terminal residue" evidence="1">
    <location>
        <position position="180"/>
    </location>
</feature>
<accession>A0A0C3FQ90</accession>
<name>A0A0C3FQ90_PILCF</name>
<dbReference type="InParanoid" id="A0A0C3FQ90"/>